<keyword evidence="2" id="KW-1185">Reference proteome</keyword>
<name>A0ABT8TA85_9GAMM</name>
<reference evidence="1" key="1">
    <citation type="submission" date="2023-07" db="EMBL/GenBank/DDBJ databases">
        <title>Gilvimarinus algae sp. nov., isolated from the surface of Kelp.</title>
        <authorList>
            <person name="Sun Y.Y."/>
            <person name="Gong Y."/>
            <person name="Du Z.J."/>
        </authorList>
    </citation>
    <scope>NUCLEOTIDE SEQUENCE</scope>
    <source>
        <strain evidence="1">SDUM040014</strain>
    </source>
</reference>
<dbReference type="RefSeq" id="WP_302711036.1">
    <property type="nucleotide sequence ID" value="NZ_JAULRT010000032.1"/>
</dbReference>
<dbReference type="InterPro" id="IPR019587">
    <property type="entry name" value="Polyketide_cyclase/dehydratase"/>
</dbReference>
<evidence type="ECO:0000313" key="2">
    <source>
        <dbReference type="Proteomes" id="UP001168380"/>
    </source>
</evidence>
<dbReference type="InterPro" id="IPR023393">
    <property type="entry name" value="START-like_dom_sf"/>
</dbReference>
<accession>A0ABT8TA85</accession>
<dbReference type="Gene3D" id="3.30.530.20">
    <property type="match status" value="1"/>
</dbReference>
<organism evidence="1 2">
    <name type="scientific">Gilvimarinus algae</name>
    <dbReference type="NCBI Taxonomy" id="3058037"/>
    <lineage>
        <taxon>Bacteria</taxon>
        <taxon>Pseudomonadati</taxon>
        <taxon>Pseudomonadota</taxon>
        <taxon>Gammaproteobacteria</taxon>
        <taxon>Cellvibrionales</taxon>
        <taxon>Cellvibrionaceae</taxon>
        <taxon>Gilvimarinus</taxon>
    </lineage>
</organism>
<dbReference type="Pfam" id="PF10604">
    <property type="entry name" value="Polyketide_cyc2"/>
    <property type="match status" value="1"/>
</dbReference>
<dbReference type="EMBL" id="JAULRT010000032">
    <property type="protein sequence ID" value="MDO3380913.1"/>
    <property type="molecule type" value="Genomic_DNA"/>
</dbReference>
<gene>
    <name evidence="1" type="ORF">QWI16_01930</name>
</gene>
<comment type="caution">
    <text evidence="1">The sequence shown here is derived from an EMBL/GenBank/DDBJ whole genome shotgun (WGS) entry which is preliminary data.</text>
</comment>
<protein>
    <submittedName>
        <fullName evidence="1">SRPBCC family protein</fullName>
    </submittedName>
</protein>
<proteinExistence type="predicted"/>
<dbReference type="Proteomes" id="UP001168380">
    <property type="component" value="Unassembled WGS sequence"/>
</dbReference>
<evidence type="ECO:0000313" key="1">
    <source>
        <dbReference type="EMBL" id="MDO3380913.1"/>
    </source>
</evidence>
<sequence length="151" mass="17322">MGELYHSIEIEAPKAFVYALLSNLESVADYNPLVEHARYVSEKLTGPGASRECSLGKHGIVRERVIDSVEGFSISMEVFEHKWPIEYFRWTTTLEEMAGKTNLTQFTEYQLKFGILGYIMDKLIVNRIMAKQIENILTGMRSHISKHCNFS</sequence>
<dbReference type="SUPFAM" id="SSF55961">
    <property type="entry name" value="Bet v1-like"/>
    <property type="match status" value="1"/>
</dbReference>